<name>A0ABW4B8S3_9LACO</name>
<sequence>MLDQSEVKPVVALDDQRYITLLPDAEYNLEVWENQDGRPHRMGRMDYKFHRDTFAGFIYRLMPTINLVQIHDLQKQINPYFDLEV</sequence>
<dbReference type="EMBL" id="JBHTMO010000007">
    <property type="protein sequence ID" value="MFD1392710.1"/>
    <property type="molecule type" value="Genomic_DNA"/>
</dbReference>
<evidence type="ECO:0000313" key="1">
    <source>
        <dbReference type="EMBL" id="MFD1392710.1"/>
    </source>
</evidence>
<organism evidence="1 2">
    <name type="scientific">Lacticaseibacillus jixianensis</name>
    <dbReference type="NCBI Taxonomy" id="2486012"/>
    <lineage>
        <taxon>Bacteria</taxon>
        <taxon>Bacillati</taxon>
        <taxon>Bacillota</taxon>
        <taxon>Bacilli</taxon>
        <taxon>Lactobacillales</taxon>
        <taxon>Lactobacillaceae</taxon>
        <taxon>Lacticaseibacillus</taxon>
    </lineage>
</organism>
<reference evidence="2" key="1">
    <citation type="journal article" date="2019" name="Int. J. Syst. Evol. Microbiol.">
        <title>The Global Catalogue of Microorganisms (GCM) 10K type strain sequencing project: providing services to taxonomists for standard genome sequencing and annotation.</title>
        <authorList>
            <consortium name="The Broad Institute Genomics Platform"/>
            <consortium name="The Broad Institute Genome Sequencing Center for Infectious Disease"/>
            <person name="Wu L."/>
            <person name="Ma J."/>
        </authorList>
    </citation>
    <scope>NUCLEOTIDE SEQUENCE [LARGE SCALE GENOMIC DNA]</scope>
    <source>
        <strain evidence="2">CCM 8911</strain>
    </source>
</reference>
<dbReference type="Proteomes" id="UP001597249">
    <property type="component" value="Unassembled WGS sequence"/>
</dbReference>
<protein>
    <submittedName>
        <fullName evidence="1">Uncharacterized protein</fullName>
    </submittedName>
</protein>
<dbReference type="RefSeq" id="WP_125586342.1">
    <property type="nucleotide sequence ID" value="NZ_JBHTMO010000007.1"/>
</dbReference>
<comment type="caution">
    <text evidence="1">The sequence shown here is derived from an EMBL/GenBank/DDBJ whole genome shotgun (WGS) entry which is preliminary data.</text>
</comment>
<keyword evidence="2" id="KW-1185">Reference proteome</keyword>
<evidence type="ECO:0000313" key="2">
    <source>
        <dbReference type="Proteomes" id="UP001597249"/>
    </source>
</evidence>
<gene>
    <name evidence="1" type="ORF">ACFQ3L_03780</name>
</gene>
<accession>A0ABW4B8S3</accession>
<proteinExistence type="predicted"/>